<dbReference type="SFLD" id="SFLDG01386">
    <property type="entry name" value="main_SPASM_domain-containing"/>
    <property type="match status" value="1"/>
</dbReference>
<organism evidence="12 13">
    <name type="scientific">Marinicella sediminis</name>
    <dbReference type="NCBI Taxonomy" id="1792834"/>
    <lineage>
        <taxon>Bacteria</taxon>
        <taxon>Pseudomonadati</taxon>
        <taxon>Pseudomonadota</taxon>
        <taxon>Gammaproteobacteria</taxon>
        <taxon>Lysobacterales</taxon>
        <taxon>Marinicellaceae</taxon>
        <taxon>Marinicella</taxon>
    </lineage>
</organism>
<dbReference type="GO" id="GO:0061798">
    <property type="term" value="F:GTP 3',8'-cyclase activity"/>
    <property type="evidence" value="ECO:0007669"/>
    <property type="project" value="UniProtKB-EC"/>
</dbReference>
<accession>A0ABV7JBM5</accession>
<dbReference type="RefSeq" id="WP_077410299.1">
    <property type="nucleotide sequence ID" value="NZ_JBHRTS010000002.1"/>
</dbReference>
<evidence type="ECO:0000256" key="1">
    <source>
        <dbReference type="ARBA" id="ARBA00022485"/>
    </source>
</evidence>
<dbReference type="EC" id="4.1.99.22" evidence="10"/>
<gene>
    <name evidence="10 12" type="primary">moaA</name>
    <name evidence="12" type="ORF">ACFODZ_04440</name>
</gene>
<dbReference type="Proteomes" id="UP001595533">
    <property type="component" value="Unassembled WGS sequence"/>
</dbReference>
<feature type="binding site" evidence="10">
    <location>
        <position position="75"/>
    </location>
    <ligand>
        <name>S-adenosyl-L-methionine</name>
        <dbReference type="ChEBI" id="CHEBI:59789"/>
    </ligand>
</feature>
<feature type="binding site" evidence="10">
    <location>
        <position position="279"/>
    </location>
    <ligand>
        <name>[4Fe-4S] cluster</name>
        <dbReference type="ChEBI" id="CHEBI:49883"/>
        <label>2</label>
        <note>4Fe-4S-substrate</note>
    </ligand>
</feature>
<dbReference type="HAMAP" id="MF_01225_B">
    <property type="entry name" value="MoaA_B"/>
    <property type="match status" value="1"/>
</dbReference>
<reference evidence="13" key="1">
    <citation type="journal article" date="2019" name="Int. J. Syst. Evol. Microbiol.">
        <title>The Global Catalogue of Microorganisms (GCM) 10K type strain sequencing project: providing services to taxonomists for standard genome sequencing and annotation.</title>
        <authorList>
            <consortium name="The Broad Institute Genomics Platform"/>
            <consortium name="The Broad Institute Genome Sequencing Center for Infectious Disease"/>
            <person name="Wu L."/>
            <person name="Ma J."/>
        </authorList>
    </citation>
    <scope>NUCLEOTIDE SEQUENCE [LARGE SCALE GENOMIC DNA]</scope>
    <source>
        <strain evidence="13">KCTC 42953</strain>
    </source>
</reference>
<feature type="domain" description="Radical SAM core" evidence="11">
    <location>
        <begin position="8"/>
        <end position="228"/>
    </location>
</feature>
<keyword evidence="9 10" id="KW-0456">Lyase</keyword>
<dbReference type="InterPro" id="IPR006638">
    <property type="entry name" value="Elp3/MiaA/NifB-like_rSAM"/>
</dbReference>
<name>A0ABV7JBM5_9GAMM</name>
<comment type="catalytic activity">
    <reaction evidence="10">
        <text>GTP + AH2 + S-adenosyl-L-methionine = (8S)-3',8-cyclo-7,8-dihydroguanosine 5'-triphosphate + 5'-deoxyadenosine + L-methionine + A + H(+)</text>
        <dbReference type="Rhea" id="RHEA:49576"/>
        <dbReference type="ChEBI" id="CHEBI:13193"/>
        <dbReference type="ChEBI" id="CHEBI:15378"/>
        <dbReference type="ChEBI" id="CHEBI:17319"/>
        <dbReference type="ChEBI" id="CHEBI:17499"/>
        <dbReference type="ChEBI" id="CHEBI:37565"/>
        <dbReference type="ChEBI" id="CHEBI:57844"/>
        <dbReference type="ChEBI" id="CHEBI:59789"/>
        <dbReference type="ChEBI" id="CHEBI:131766"/>
        <dbReference type="EC" id="4.1.99.22"/>
    </reaction>
</comment>
<dbReference type="Pfam" id="PF06463">
    <property type="entry name" value="Mob_synth_C"/>
    <property type="match status" value="1"/>
</dbReference>
<feature type="binding site" evidence="10">
    <location>
        <position position="31"/>
    </location>
    <ligand>
        <name>[4Fe-4S] cluster</name>
        <dbReference type="ChEBI" id="CHEBI:49883"/>
        <label>1</label>
        <note>4Fe-4S-S-AdoMet</note>
    </ligand>
</feature>
<dbReference type="SUPFAM" id="SSF102114">
    <property type="entry name" value="Radical SAM enzymes"/>
    <property type="match status" value="1"/>
</dbReference>
<feature type="binding site" evidence="10">
    <location>
        <position position="126"/>
    </location>
    <ligand>
        <name>S-adenosyl-L-methionine</name>
        <dbReference type="ChEBI" id="CHEBI:59789"/>
    </ligand>
</feature>
<feature type="binding site" evidence="10">
    <location>
        <position position="24"/>
    </location>
    <ligand>
        <name>[4Fe-4S] cluster</name>
        <dbReference type="ChEBI" id="CHEBI:49883"/>
        <label>1</label>
        <note>4Fe-4S-S-AdoMet</note>
    </ligand>
</feature>
<keyword evidence="7 10" id="KW-0342">GTP-binding</keyword>
<dbReference type="Pfam" id="PF04055">
    <property type="entry name" value="Radical_SAM"/>
    <property type="match status" value="1"/>
</dbReference>
<dbReference type="InterPro" id="IPR013483">
    <property type="entry name" value="MoaA"/>
</dbReference>
<feature type="binding site" evidence="10">
    <location>
        <position position="30"/>
    </location>
    <ligand>
        <name>S-adenosyl-L-methionine</name>
        <dbReference type="ChEBI" id="CHEBI:59789"/>
    </ligand>
</feature>
<keyword evidence="6 10" id="KW-0411">Iron-sulfur</keyword>
<dbReference type="InterPro" id="IPR050105">
    <property type="entry name" value="MoCo_biosynth_MoaA/MoaC"/>
</dbReference>
<feature type="binding site" evidence="10">
    <location>
        <position position="164"/>
    </location>
    <ligand>
        <name>GTP</name>
        <dbReference type="ChEBI" id="CHEBI:37565"/>
    </ligand>
</feature>
<keyword evidence="1 10" id="KW-0004">4Fe-4S</keyword>
<feature type="binding site" evidence="10">
    <location>
        <position position="71"/>
    </location>
    <ligand>
        <name>GTP</name>
        <dbReference type="ChEBI" id="CHEBI:37565"/>
    </ligand>
</feature>
<dbReference type="InterPro" id="IPR058240">
    <property type="entry name" value="rSAM_sf"/>
</dbReference>
<feature type="binding site" evidence="10">
    <location>
        <position position="28"/>
    </location>
    <ligand>
        <name>[4Fe-4S] cluster</name>
        <dbReference type="ChEBI" id="CHEBI:49883"/>
        <label>1</label>
        <note>4Fe-4S-S-AdoMet</note>
    </ligand>
</feature>
<keyword evidence="3 10" id="KW-0479">Metal-binding</keyword>
<dbReference type="PANTHER" id="PTHR22960:SF0">
    <property type="entry name" value="MOLYBDENUM COFACTOR BIOSYNTHESIS PROTEIN 1"/>
    <property type="match status" value="1"/>
</dbReference>
<dbReference type="CDD" id="cd21117">
    <property type="entry name" value="Twitch_MoaA"/>
    <property type="match status" value="1"/>
</dbReference>
<dbReference type="CDD" id="cd01335">
    <property type="entry name" value="Radical_SAM"/>
    <property type="match status" value="1"/>
</dbReference>
<evidence type="ECO:0000256" key="8">
    <source>
        <dbReference type="ARBA" id="ARBA00023150"/>
    </source>
</evidence>
<keyword evidence="13" id="KW-1185">Reference proteome</keyword>
<feature type="binding site" evidence="10">
    <location>
        <position position="17"/>
    </location>
    <ligand>
        <name>GTP</name>
        <dbReference type="ChEBI" id="CHEBI:37565"/>
    </ligand>
</feature>
<comment type="similarity">
    <text evidence="10">Belongs to the radical SAM superfamily. MoaA family.</text>
</comment>
<protein>
    <recommendedName>
        <fullName evidence="10">GTP 3',8-cyclase</fullName>
        <ecNumber evidence="10">4.1.99.22</ecNumber>
    </recommendedName>
    <alternativeName>
        <fullName evidence="10">Molybdenum cofactor biosynthesis protein A</fullName>
    </alternativeName>
</protein>
<dbReference type="InterPro" id="IPR040064">
    <property type="entry name" value="MoaA-like"/>
</dbReference>
<evidence type="ECO:0000313" key="13">
    <source>
        <dbReference type="Proteomes" id="UP001595533"/>
    </source>
</evidence>
<dbReference type="PROSITE" id="PS51918">
    <property type="entry name" value="RADICAL_SAM"/>
    <property type="match status" value="1"/>
</dbReference>
<feature type="binding site" evidence="10">
    <location>
        <position position="262"/>
    </location>
    <ligand>
        <name>[4Fe-4S] cluster</name>
        <dbReference type="ChEBI" id="CHEBI:49883"/>
        <label>2</label>
        <note>4Fe-4S-substrate</note>
    </ligand>
</feature>
<evidence type="ECO:0000256" key="6">
    <source>
        <dbReference type="ARBA" id="ARBA00023014"/>
    </source>
</evidence>
<dbReference type="NCBIfam" id="TIGR02666">
    <property type="entry name" value="moaA"/>
    <property type="match status" value="1"/>
</dbReference>
<dbReference type="InterPro" id="IPR013785">
    <property type="entry name" value="Aldolase_TIM"/>
</dbReference>
<comment type="cofactor">
    <cofactor evidence="10">
        <name>[4Fe-4S] cluster</name>
        <dbReference type="ChEBI" id="CHEBI:49883"/>
    </cofactor>
    <text evidence="10">Binds 2 [4Fe-4S] clusters. Binds 1 [4Fe-4S] cluster coordinated with 3 cysteines and an exchangeable S-adenosyl-L-methionine and 1 [4Fe-4S] cluster coordinated with 3 cysteines and the GTP-derived substrate.</text>
</comment>
<dbReference type="SFLD" id="SFLDG01067">
    <property type="entry name" value="SPASM/twitch_domain_containing"/>
    <property type="match status" value="1"/>
</dbReference>
<evidence type="ECO:0000313" key="12">
    <source>
        <dbReference type="EMBL" id="MFC3193491.1"/>
    </source>
</evidence>
<dbReference type="SMART" id="SM00729">
    <property type="entry name" value="Elp3"/>
    <property type="match status" value="1"/>
</dbReference>
<evidence type="ECO:0000256" key="5">
    <source>
        <dbReference type="ARBA" id="ARBA00023004"/>
    </source>
</evidence>
<dbReference type="SFLD" id="SFLDG01383">
    <property type="entry name" value="cyclic_pyranopterin_phosphate"/>
    <property type="match status" value="1"/>
</dbReference>
<keyword evidence="5 10" id="KW-0408">Iron</keyword>
<comment type="caution">
    <text evidence="12">The sequence shown here is derived from an EMBL/GenBank/DDBJ whole genome shotgun (WGS) entry which is preliminary data.</text>
</comment>
<feature type="binding site" evidence="10">
    <location>
        <begin position="267"/>
        <end position="269"/>
    </location>
    <ligand>
        <name>GTP</name>
        <dbReference type="ChEBI" id="CHEBI:37565"/>
    </ligand>
</feature>
<feature type="binding site" evidence="10">
    <location>
        <position position="265"/>
    </location>
    <ligand>
        <name>[4Fe-4S] cluster</name>
        <dbReference type="ChEBI" id="CHEBI:49883"/>
        <label>2</label>
        <note>4Fe-4S-substrate</note>
    </ligand>
</feature>
<comment type="pathway">
    <text evidence="10">Cofactor biosynthesis; molybdopterin biosynthesis.</text>
</comment>
<dbReference type="PANTHER" id="PTHR22960">
    <property type="entry name" value="MOLYBDOPTERIN COFACTOR SYNTHESIS PROTEIN A"/>
    <property type="match status" value="1"/>
</dbReference>
<keyword evidence="8 10" id="KW-0501">Molybdenum cofactor biosynthesis</keyword>
<comment type="subunit">
    <text evidence="10">Monomer and homodimer.</text>
</comment>
<evidence type="ECO:0000256" key="3">
    <source>
        <dbReference type="ARBA" id="ARBA00022723"/>
    </source>
</evidence>
<sequence length="335" mass="38009">MATEITDQLNRPIRDLRISLTDRCQFRCQYCLPAEHVDVMRQHSKPENHLSFQEIHAITSAFARLGVEKVRLTGGEPLLRKNLHELISNIKQINGIKEVALTTNGALLDPVLDELIAAGLDRITISMDAIDQQLFEQMTGTRYQVSDIINTINRCADSDLKKVKVNCVLQKGINEHQVMPLLQLFRGTGVEVRFIEFMDVGNINGWQQQQVLESHQVLQQIADKWPHQALPASHPGEVANRHRFTDGQGEFGLISSISEPFCLDCNRARLSAQGEVYTCLFGQQGHPVRALSKLPDELFDRLSTIWQQRSDRYSMDRKQQRKTAGKKIEMFVIGG</sequence>
<evidence type="ECO:0000256" key="9">
    <source>
        <dbReference type="ARBA" id="ARBA00023239"/>
    </source>
</evidence>
<dbReference type="SFLD" id="SFLDS00029">
    <property type="entry name" value="Radical_SAM"/>
    <property type="match status" value="1"/>
</dbReference>
<keyword evidence="2 10" id="KW-0949">S-adenosyl-L-methionine</keyword>
<keyword evidence="4 10" id="KW-0547">Nucleotide-binding</keyword>
<dbReference type="EMBL" id="JBHRTS010000002">
    <property type="protein sequence ID" value="MFC3193491.1"/>
    <property type="molecule type" value="Genomic_DNA"/>
</dbReference>
<evidence type="ECO:0000256" key="2">
    <source>
        <dbReference type="ARBA" id="ARBA00022691"/>
    </source>
</evidence>
<dbReference type="Gene3D" id="3.20.20.70">
    <property type="entry name" value="Aldolase class I"/>
    <property type="match status" value="1"/>
</dbReference>
<evidence type="ECO:0000256" key="7">
    <source>
        <dbReference type="ARBA" id="ARBA00023134"/>
    </source>
</evidence>
<evidence type="ECO:0000259" key="11">
    <source>
        <dbReference type="PROSITE" id="PS51918"/>
    </source>
</evidence>
<feature type="binding site" evidence="10">
    <location>
        <position position="102"/>
    </location>
    <ligand>
        <name>GTP</name>
        <dbReference type="ChEBI" id="CHEBI:37565"/>
    </ligand>
</feature>
<dbReference type="InterPro" id="IPR010505">
    <property type="entry name" value="MoaA_twitch"/>
</dbReference>
<dbReference type="InterPro" id="IPR007197">
    <property type="entry name" value="rSAM"/>
</dbReference>
<evidence type="ECO:0000256" key="10">
    <source>
        <dbReference type="HAMAP-Rule" id="MF_01225"/>
    </source>
</evidence>
<evidence type="ECO:0000256" key="4">
    <source>
        <dbReference type="ARBA" id="ARBA00022741"/>
    </source>
</evidence>
<comment type="function">
    <text evidence="10">Catalyzes the cyclization of GTP to (8S)-3',8-cyclo-7,8-dihydroguanosine 5'-triphosphate.</text>
</comment>
<feature type="binding site" evidence="10">
    <location>
        <position position="198"/>
    </location>
    <ligand>
        <name>S-adenosyl-L-methionine</name>
        <dbReference type="ChEBI" id="CHEBI:59789"/>
    </ligand>
</feature>
<proteinExistence type="inferred from homology"/>